<dbReference type="GO" id="GO:0016579">
    <property type="term" value="P:protein deubiquitination"/>
    <property type="evidence" value="ECO:0007669"/>
    <property type="project" value="InterPro"/>
</dbReference>
<evidence type="ECO:0000313" key="4">
    <source>
        <dbReference type="Proteomes" id="UP000440578"/>
    </source>
</evidence>
<sequence length="627" mass="67963">MNERVLNSIRPVTDHWEVLFARAEGLHAHGFTPDACRIGVTLAQQLLSNPPDLTVEPAVAQAKTKKRRGVNPVTHQVTCLASTTLSRCHFLCTVLAEEQEHHHLAFQVGLYGLEMCRPPASTKPLEVKLANQEAELLQLLRRIPLWPSELAVLRQRAECLRSGELKTRGEALVPLTLATLIVDALVAPSLSSARNGGTSGSSTSAAGSSTNHRLPGDEELGFEAAVTALGLKANVSEADHPLLCEGTRRQRGELATLLLVHYKDDQERLAKIMDKLLDKEVHRMFKAPTLSSYYSTRPPPSDPRPRRADDAPAPGGGGDRDGDRPPASGSPPGWEEGYKLWEAKFRCTNLKTHRKHHSQGMASIDSSAPETTSSDNSPTLLLLDYLTPERLCGDNQYYCTKCTGLRDAERQLRLLSPPANLVVSLMRFAVDRRTGARRKVLTPVELTEWLTVPLATGPPAQYRLYAVIVHAGHSLDAGHYFSFCRASGGGGIDGMDDTGWWLLDDTSAVPVPAATALGRPRRSTEAAYTLLYRLTDAAVAGAAGGLSALAALPGPLRAAVERDNAVYRRERQSRTAGALPMVHDGRPPLGVGCGGDSGPGVPRMRSEGVGQAERSRQRLRIVRQVFG</sequence>
<dbReference type="GO" id="GO:0031462">
    <property type="term" value="C:Cul2-RING ubiquitin ligase complex"/>
    <property type="evidence" value="ECO:0007669"/>
    <property type="project" value="TreeGrafter"/>
</dbReference>
<protein>
    <submittedName>
        <fullName evidence="3">Zinc finger SWIM domain-containing protein 8</fullName>
    </submittedName>
</protein>
<dbReference type="PROSITE" id="PS50235">
    <property type="entry name" value="USP_3"/>
    <property type="match status" value="1"/>
</dbReference>
<dbReference type="EMBL" id="VIIS01001796">
    <property type="protein sequence ID" value="KAF0292792.1"/>
    <property type="molecule type" value="Genomic_DNA"/>
</dbReference>
<dbReference type="OrthoDB" id="2420415at2759"/>
<keyword evidence="4" id="KW-1185">Reference proteome</keyword>
<dbReference type="PANTHER" id="PTHR22619:SF1">
    <property type="entry name" value="ZINC FINGER SWIM DOMAIN-CONTAINING PROTEIN 8"/>
    <property type="match status" value="1"/>
</dbReference>
<gene>
    <name evidence="3" type="primary">ZSWIM8_0</name>
    <name evidence="3" type="ORF">FJT64_009292</name>
</gene>
<feature type="region of interest" description="Disordered" evidence="1">
    <location>
        <begin position="192"/>
        <end position="214"/>
    </location>
</feature>
<feature type="compositionally biased region" description="Polar residues" evidence="1">
    <location>
        <begin position="360"/>
        <end position="376"/>
    </location>
</feature>
<evidence type="ECO:0000313" key="3">
    <source>
        <dbReference type="EMBL" id="KAF0292792.1"/>
    </source>
</evidence>
<dbReference type="PROSITE" id="PS00973">
    <property type="entry name" value="USP_2"/>
    <property type="match status" value="1"/>
</dbReference>
<dbReference type="Pfam" id="PF00443">
    <property type="entry name" value="UCH"/>
    <property type="match status" value="1"/>
</dbReference>
<feature type="region of interest" description="Disordered" evidence="1">
    <location>
        <begin position="291"/>
        <end position="335"/>
    </location>
</feature>
<dbReference type="InterPro" id="IPR001394">
    <property type="entry name" value="Peptidase_C19_UCH"/>
</dbReference>
<dbReference type="InterPro" id="IPR028889">
    <property type="entry name" value="USP"/>
</dbReference>
<dbReference type="Proteomes" id="UP000440578">
    <property type="component" value="Unassembled WGS sequence"/>
</dbReference>
<evidence type="ECO:0000256" key="1">
    <source>
        <dbReference type="SAM" id="MobiDB-lite"/>
    </source>
</evidence>
<dbReference type="InterPro" id="IPR038765">
    <property type="entry name" value="Papain-like_cys_pep_sf"/>
</dbReference>
<dbReference type="SUPFAM" id="SSF54001">
    <property type="entry name" value="Cysteine proteinases"/>
    <property type="match status" value="1"/>
</dbReference>
<dbReference type="PANTHER" id="PTHR22619">
    <property type="entry name" value="ZINC FINGER SWIM DOMAIN CONTAINING PROTEIN 4, 5, 6"/>
    <property type="match status" value="1"/>
</dbReference>
<feature type="region of interest" description="Disordered" evidence="1">
    <location>
        <begin position="356"/>
        <end position="376"/>
    </location>
</feature>
<name>A0A6A4VQ27_AMPAM</name>
<dbReference type="InterPro" id="IPR018200">
    <property type="entry name" value="USP_CS"/>
</dbReference>
<evidence type="ECO:0000259" key="2">
    <source>
        <dbReference type="PROSITE" id="PS50235"/>
    </source>
</evidence>
<proteinExistence type="predicted"/>
<feature type="compositionally biased region" description="Low complexity" evidence="1">
    <location>
        <begin position="192"/>
        <end position="210"/>
    </location>
</feature>
<feature type="domain" description="USP" evidence="2">
    <location>
        <begin position="196"/>
        <end position="535"/>
    </location>
</feature>
<dbReference type="AlphaFoldDB" id="A0A6A4VQ27"/>
<accession>A0A6A4VQ27</accession>
<reference evidence="3 4" key="1">
    <citation type="submission" date="2019-07" db="EMBL/GenBank/DDBJ databases">
        <title>Draft genome assembly of a fouling barnacle, Amphibalanus amphitrite (Darwin, 1854): The first reference genome for Thecostraca.</title>
        <authorList>
            <person name="Kim W."/>
        </authorList>
    </citation>
    <scope>NUCLEOTIDE SEQUENCE [LARGE SCALE GENOMIC DNA]</scope>
    <source>
        <strain evidence="3">SNU_AA5</strain>
        <tissue evidence="3">Soma without cirri and trophi</tissue>
    </source>
</reference>
<dbReference type="GO" id="GO:0004843">
    <property type="term" value="F:cysteine-type deubiquitinase activity"/>
    <property type="evidence" value="ECO:0007669"/>
    <property type="project" value="InterPro"/>
</dbReference>
<dbReference type="Gene3D" id="3.90.70.10">
    <property type="entry name" value="Cysteine proteinases"/>
    <property type="match status" value="1"/>
</dbReference>
<feature type="region of interest" description="Disordered" evidence="1">
    <location>
        <begin position="594"/>
        <end position="614"/>
    </location>
</feature>
<comment type="caution">
    <text evidence="3">The sequence shown here is derived from an EMBL/GenBank/DDBJ whole genome shotgun (WGS) entry which is preliminary data.</text>
</comment>
<organism evidence="3 4">
    <name type="scientific">Amphibalanus amphitrite</name>
    <name type="common">Striped barnacle</name>
    <name type="synonym">Balanus amphitrite</name>
    <dbReference type="NCBI Taxonomy" id="1232801"/>
    <lineage>
        <taxon>Eukaryota</taxon>
        <taxon>Metazoa</taxon>
        <taxon>Ecdysozoa</taxon>
        <taxon>Arthropoda</taxon>
        <taxon>Crustacea</taxon>
        <taxon>Multicrustacea</taxon>
        <taxon>Cirripedia</taxon>
        <taxon>Thoracica</taxon>
        <taxon>Thoracicalcarea</taxon>
        <taxon>Balanomorpha</taxon>
        <taxon>Balanoidea</taxon>
        <taxon>Balanidae</taxon>
        <taxon>Amphibalaninae</taxon>
        <taxon>Amphibalanus</taxon>
    </lineage>
</organism>